<dbReference type="PATRIC" id="fig|28092.6.peg.818"/>
<dbReference type="Proteomes" id="UP000033618">
    <property type="component" value="Unassembled WGS sequence"/>
</dbReference>
<dbReference type="GO" id="GO:0006950">
    <property type="term" value="P:response to stress"/>
    <property type="evidence" value="ECO:0007669"/>
    <property type="project" value="TreeGrafter"/>
</dbReference>
<dbReference type="PROSITE" id="PS50995">
    <property type="entry name" value="HTH_MARR_2"/>
    <property type="match status" value="1"/>
</dbReference>
<evidence type="ECO:0000259" key="1">
    <source>
        <dbReference type="PROSITE" id="PS50995"/>
    </source>
</evidence>
<dbReference type="AlphaFoldDB" id="A0A0F5K4I2"/>
<dbReference type="SMART" id="SM00347">
    <property type="entry name" value="HTH_MARR"/>
    <property type="match status" value="1"/>
</dbReference>
<dbReference type="Gene3D" id="1.10.10.10">
    <property type="entry name" value="Winged helix-like DNA-binding domain superfamily/Winged helix DNA-binding domain"/>
    <property type="match status" value="1"/>
</dbReference>
<dbReference type="Pfam" id="PF12802">
    <property type="entry name" value="MarR_2"/>
    <property type="match status" value="1"/>
</dbReference>
<dbReference type="GO" id="GO:0003700">
    <property type="term" value="F:DNA-binding transcription factor activity"/>
    <property type="evidence" value="ECO:0007669"/>
    <property type="project" value="InterPro"/>
</dbReference>
<dbReference type="EMBL" id="LAQU01000002">
    <property type="protein sequence ID" value="KKB65008.1"/>
    <property type="molecule type" value="Genomic_DNA"/>
</dbReference>
<organism evidence="2 3">
    <name type="scientific">Robbsia andropogonis</name>
    <dbReference type="NCBI Taxonomy" id="28092"/>
    <lineage>
        <taxon>Bacteria</taxon>
        <taxon>Pseudomonadati</taxon>
        <taxon>Pseudomonadota</taxon>
        <taxon>Betaproteobacteria</taxon>
        <taxon>Burkholderiales</taxon>
        <taxon>Burkholderiaceae</taxon>
        <taxon>Robbsia</taxon>
    </lineage>
</organism>
<dbReference type="SUPFAM" id="SSF46785">
    <property type="entry name" value="Winged helix' DNA-binding domain"/>
    <property type="match status" value="1"/>
</dbReference>
<reference evidence="2 3" key="1">
    <citation type="submission" date="2015-03" db="EMBL/GenBank/DDBJ databases">
        <title>Draft Genome Sequence of Burkholderia andropogonis type strain ICMP2807, isolated from Sorghum bicolor.</title>
        <authorList>
            <person name="Lopes-Santos L."/>
            <person name="Castro D.B."/>
            <person name="Ottoboni L.M."/>
            <person name="Park D."/>
            <person name="Weirc B.S."/>
            <person name="Destefano S.A."/>
        </authorList>
    </citation>
    <scope>NUCLEOTIDE SEQUENCE [LARGE SCALE GENOMIC DNA]</scope>
    <source>
        <strain evidence="2 3">ICMP2807</strain>
    </source>
</reference>
<dbReference type="OrthoDB" id="117723at2"/>
<accession>A0A0F5K4I2</accession>
<dbReference type="InterPro" id="IPR039422">
    <property type="entry name" value="MarR/SlyA-like"/>
</dbReference>
<dbReference type="InterPro" id="IPR000835">
    <property type="entry name" value="HTH_MarR-typ"/>
</dbReference>
<dbReference type="InterPro" id="IPR036390">
    <property type="entry name" value="WH_DNA-bd_sf"/>
</dbReference>
<evidence type="ECO:0000313" key="3">
    <source>
        <dbReference type="Proteomes" id="UP000033618"/>
    </source>
</evidence>
<proteinExistence type="predicted"/>
<comment type="caution">
    <text evidence="2">The sequence shown here is derived from an EMBL/GenBank/DDBJ whole genome shotgun (WGS) entry which is preliminary data.</text>
</comment>
<dbReference type="PANTHER" id="PTHR33164:SF43">
    <property type="entry name" value="HTH-TYPE TRANSCRIPTIONAL REPRESSOR YETL"/>
    <property type="match status" value="1"/>
</dbReference>
<feature type="domain" description="HTH marR-type" evidence="1">
    <location>
        <begin position="21"/>
        <end position="153"/>
    </location>
</feature>
<gene>
    <name evidence="2" type="ORF">WM40_03440</name>
</gene>
<keyword evidence="3" id="KW-1185">Reference proteome</keyword>
<dbReference type="STRING" id="28092.WM40_03440"/>
<dbReference type="PANTHER" id="PTHR33164">
    <property type="entry name" value="TRANSCRIPTIONAL REGULATOR, MARR FAMILY"/>
    <property type="match status" value="1"/>
</dbReference>
<sequence length="159" mass="17710">MRKPSNIMEIPKQGEGKRGEDGYLGYLLRQAAGAYRNRMDRGLVDLDITPPQFAVMTMVNSYPGISNADIARLALLTPQTVSVIVMNLERGGIVRRLPHDVHGRILQIELSKRGKALLQRCRERVLALEHQLSDSISTAELAVVRKWLVAVARADAQNL</sequence>
<dbReference type="InterPro" id="IPR036388">
    <property type="entry name" value="WH-like_DNA-bd_sf"/>
</dbReference>
<evidence type="ECO:0000313" key="2">
    <source>
        <dbReference type="EMBL" id="KKB65008.1"/>
    </source>
</evidence>
<protein>
    <submittedName>
        <fullName evidence="2">MarR family transcriptional regulator</fullName>
    </submittedName>
</protein>
<name>A0A0F5K4I2_9BURK</name>